<evidence type="ECO:0000259" key="1">
    <source>
        <dbReference type="Pfam" id="PF14301"/>
    </source>
</evidence>
<name>A0ABX5VJ46_9BURK</name>
<organism evidence="2 3">
    <name type="scientific">Sutterella faecalis</name>
    <dbReference type="NCBI Taxonomy" id="2584944"/>
    <lineage>
        <taxon>Bacteria</taxon>
        <taxon>Pseudomonadati</taxon>
        <taxon>Pseudomonadota</taxon>
        <taxon>Betaproteobacteria</taxon>
        <taxon>Burkholderiales</taxon>
        <taxon>Sutterellaceae</taxon>
        <taxon>Sutterella</taxon>
    </lineage>
</organism>
<sequence length="253" mass="28029">MKPNEIKEIPHVDEDGYFDGTVACMADARGALMLGADCYDIAAPEDDGKHFYKIAADKNGWVAEAIPTTAEECVGIVLDHHKQTERIHKLRTVFDELTKNSTTYRLVQDPETNARSIEKIPEKTVEEVRTEKMRALDAAFMSWYEDGATVVSSLGFEADSDQRAISDVNGLVTAVEAQATLSDSGVIFMDAHNEGHQLTLDQLKLLQLEIIGAGSAAYQEKWKLRDAIEKAKTKEELEKIEIAFHPADFSKAA</sequence>
<dbReference type="InterPro" id="IPR025484">
    <property type="entry name" value="DUF4376"/>
</dbReference>
<feature type="domain" description="DUF4376" evidence="1">
    <location>
        <begin position="131"/>
        <end position="237"/>
    </location>
</feature>
<dbReference type="Pfam" id="PF14301">
    <property type="entry name" value="DUF4376"/>
    <property type="match status" value="1"/>
</dbReference>
<accession>A0ABX5VJ46</accession>
<keyword evidence="3" id="KW-1185">Reference proteome</keyword>
<dbReference type="RefSeq" id="WP_139689003.1">
    <property type="nucleotide sequence ID" value="NZ_CP040882.1"/>
</dbReference>
<protein>
    <submittedName>
        <fullName evidence="2">DUF4376 domain-containing protein</fullName>
    </submittedName>
</protein>
<gene>
    <name evidence="2" type="ORF">FG381_11995</name>
</gene>
<evidence type="ECO:0000313" key="2">
    <source>
        <dbReference type="EMBL" id="QDA55595.1"/>
    </source>
</evidence>
<proteinExistence type="predicted"/>
<dbReference type="EMBL" id="CP040882">
    <property type="protein sequence ID" value="QDA55595.1"/>
    <property type="molecule type" value="Genomic_DNA"/>
</dbReference>
<evidence type="ECO:0000313" key="3">
    <source>
        <dbReference type="Proteomes" id="UP000308889"/>
    </source>
</evidence>
<dbReference type="Proteomes" id="UP000308889">
    <property type="component" value="Chromosome"/>
</dbReference>
<reference evidence="3" key="1">
    <citation type="submission" date="2019-06" db="EMBL/GenBank/DDBJ databases">
        <authorList>
            <person name="Oh B.S."/>
        </authorList>
    </citation>
    <scope>NUCLEOTIDE SEQUENCE [LARGE SCALE GENOMIC DNA]</scope>
    <source>
        <strain evidence="3">KGMB03119</strain>
    </source>
</reference>